<evidence type="ECO:0000256" key="3">
    <source>
        <dbReference type="ARBA" id="ARBA00046336"/>
    </source>
</evidence>
<evidence type="ECO:0000313" key="7">
    <source>
        <dbReference type="EMBL" id="MBF9151210.1"/>
    </source>
</evidence>
<feature type="transmembrane region" description="Helical" evidence="5">
    <location>
        <begin position="80"/>
        <end position="99"/>
    </location>
</feature>
<keyword evidence="8" id="KW-1185">Reference proteome</keyword>
<evidence type="ECO:0000256" key="1">
    <source>
        <dbReference type="ARBA" id="ARBA00023239"/>
    </source>
</evidence>
<dbReference type="EMBL" id="JADQDC010000005">
    <property type="protein sequence ID" value="MBF9151210.1"/>
    <property type="molecule type" value="Genomic_DNA"/>
</dbReference>
<keyword evidence="2" id="KW-0119">Carbohydrate metabolism</keyword>
<gene>
    <name evidence="7" type="ORF">I2488_09375</name>
</gene>
<name>A0ABS0HG24_9SPHN</name>
<protein>
    <recommendedName>
        <fullName evidence="4">C-deglycosylation enzyme beta subunit</fullName>
    </recommendedName>
</protein>
<dbReference type="Proteomes" id="UP000600799">
    <property type="component" value="Unassembled WGS sequence"/>
</dbReference>
<accession>A0ABS0HG24</accession>
<sequence length="129" mass="14171">MFDKYIIDAATLRNTGPADAPTGFSFETKLGYYRGIGLSMVEDLVVSIDGEALPREAIRFDDGNGSLTLDEMETAYDRRWLFGAVATITVALAGGFPAGEHKLAFQQRLRVSYLPFPAFNNDEKTVKVA</sequence>
<keyword evidence="1" id="KW-0456">Lyase</keyword>
<evidence type="ECO:0000259" key="6">
    <source>
        <dbReference type="Pfam" id="PF19906"/>
    </source>
</evidence>
<evidence type="ECO:0000313" key="8">
    <source>
        <dbReference type="Proteomes" id="UP000600799"/>
    </source>
</evidence>
<feature type="domain" description="C-glycoside deglycosidase beta subunit" evidence="6">
    <location>
        <begin position="2"/>
        <end position="113"/>
    </location>
</feature>
<comment type="caution">
    <text evidence="7">The sequence shown here is derived from an EMBL/GenBank/DDBJ whole genome shotgun (WGS) entry which is preliminary data.</text>
</comment>
<keyword evidence="5" id="KW-0472">Membrane</keyword>
<dbReference type="InterPro" id="IPR045959">
    <property type="entry name" value="CGDB"/>
</dbReference>
<keyword evidence="5" id="KW-0812">Transmembrane</keyword>
<comment type="similarity">
    <text evidence="3">Belongs to the C-glycoside deglycosidase beta subunit family.</text>
</comment>
<evidence type="ECO:0000256" key="5">
    <source>
        <dbReference type="SAM" id="Phobius"/>
    </source>
</evidence>
<evidence type="ECO:0000256" key="2">
    <source>
        <dbReference type="ARBA" id="ARBA00023277"/>
    </source>
</evidence>
<evidence type="ECO:0000256" key="4">
    <source>
        <dbReference type="ARBA" id="ARBA00047208"/>
    </source>
</evidence>
<organism evidence="7 8">
    <name type="scientific">Novosphingobium jiangmenense</name>
    <dbReference type="NCBI Taxonomy" id="2791981"/>
    <lineage>
        <taxon>Bacteria</taxon>
        <taxon>Pseudomonadati</taxon>
        <taxon>Pseudomonadota</taxon>
        <taxon>Alphaproteobacteria</taxon>
        <taxon>Sphingomonadales</taxon>
        <taxon>Sphingomonadaceae</taxon>
        <taxon>Novosphingobium</taxon>
    </lineage>
</organism>
<keyword evidence="5" id="KW-1133">Transmembrane helix</keyword>
<dbReference type="Pfam" id="PF19906">
    <property type="entry name" value="CGDB"/>
    <property type="match status" value="1"/>
</dbReference>
<proteinExistence type="inferred from homology"/>
<reference evidence="7 8" key="1">
    <citation type="submission" date="2020-11" db="EMBL/GenBank/DDBJ databases">
        <title>The genome sequence of Novosphingobium sp. 1Y9A.</title>
        <authorList>
            <person name="Liu Y."/>
        </authorList>
    </citation>
    <scope>NUCLEOTIDE SEQUENCE [LARGE SCALE GENOMIC DNA]</scope>
    <source>
        <strain evidence="7 8">1Y9A</strain>
    </source>
</reference>
<dbReference type="RefSeq" id="WP_196275534.1">
    <property type="nucleotide sequence ID" value="NZ_JADQDC010000005.1"/>
</dbReference>